<reference evidence="1 2" key="1">
    <citation type="submission" date="2024-03" db="EMBL/GenBank/DDBJ databases">
        <title>Actinomycetospora sp. OC33-EN07, a novel actinomycete isolated from wild orchid (Aerides multiflora).</title>
        <authorList>
            <person name="Suriyachadkun C."/>
        </authorList>
    </citation>
    <scope>NUCLEOTIDE SEQUENCE [LARGE SCALE GENOMIC DNA]</scope>
    <source>
        <strain evidence="1 2">OC33-EN07</strain>
    </source>
</reference>
<sequence>MMVLVVLAAVVAGLAVAWELRFVALWLLVRVVDASEDADASGRRSYADFRAVVADRGLAGLDIAWLSDDVPDVTDRADWQLRGA</sequence>
<name>A0ABU8M8K5_9PSEU</name>
<protein>
    <submittedName>
        <fullName evidence="1">Uncharacterized protein</fullName>
    </submittedName>
</protein>
<keyword evidence="2" id="KW-1185">Reference proteome</keyword>
<proteinExistence type="predicted"/>
<dbReference type="RefSeq" id="WP_337704560.1">
    <property type="nucleotide sequence ID" value="NZ_JBBEGM010000007.1"/>
</dbReference>
<comment type="caution">
    <text evidence="1">The sequence shown here is derived from an EMBL/GenBank/DDBJ whole genome shotgun (WGS) entry which is preliminary data.</text>
</comment>
<gene>
    <name evidence="1" type="ORF">WCD58_18695</name>
</gene>
<evidence type="ECO:0000313" key="2">
    <source>
        <dbReference type="Proteomes" id="UP001369736"/>
    </source>
</evidence>
<accession>A0ABU8M8K5</accession>
<evidence type="ECO:0000313" key="1">
    <source>
        <dbReference type="EMBL" id="MEJ2863203.1"/>
    </source>
</evidence>
<dbReference type="EMBL" id="JBBEGM010000007">
    <property type="protein sequence ID" value="MEJ2863203.1"/>
    <property type="molecule type" value="Genomic_DNA"/>
</dbReference>
<dbReference type="Proteomes" id="UP001369736">
    <property type="component" value="Unassembled WGS sequence"/>
</dbReference>
<organism evidence="1 2">
    <name type="scientific">Actinomycetospora flava</name>
    <dbReference type="NCBI Taxonomy" id="3129232"/>
    <lineage>
        <taxon>Bacteria</taxon>
        <taxon>Bacillati</taxon>
        <taxon>Actinomycetota</taxon>
        <taxon>Actinomycetes</taxon>
        <taxon>Pseudonocardiales</taxon>
        <taxon>Pseudonocardiaceae</taxon>
        <taxon>Actinomycetospora</taxon>
    </lineage>
</organism>